<proteinExistence type="predicted"/>
<keyword evidence="2" id="KW-1185">Reference proteome</keyword>
<organism evidence="1 2">
    <name type="scientific">Hymenobacter volaticus</name>
    <dbReference type="NCBI Taxonomy" id="2932254"/>
    <lineage>
        <taxon>Bacteria</taxon>
        <taxon>Pseudomonadati</taxon>
        <taxon>Bacteroidota</taxon>
        <taxon>Cytophagia</taxon>
        <taxon>Cytophagales</taxon>
        <taxon>Hymenobacteraceae</taxon>
        <taxon>Hymenobacter</taxon>
    </lineage>
</organism>
<keyword evidence="1" id="KW-0614">Plasmid</keyword>
<sequence>MCSRAVDTTNGVISQVQADFADSRDSGHLPSLLAQLQQRFHAMGLYVHDVFAQRATVCGCCSPNNQLGVLLPKERIYTLCPPSADFTVYTGSSS</sequence>
<dbReference type="EMBL" id="CP095065">
    <property type="protein sequence ID" value="UOQ69349.1"/>
    <property type="molecule type" value="Genomic_DNA"/>
</dbReference>
<geneLocation type="plasmid" evidence="1 2">
    <name>unnamed4</name>
</geneLocation>
<name>A0ABY4GFT2_9BACT</name>
<evidence type="ECO:0000313" key="2">
    <source>
        <dbReference type="Proteomes" id="UP000830401"/>
    </source>
</evidence>
<reference evidence="1" key="1">
    <citation type="submission" date="2022-04" db="EMBL/GenBank/DDBJ databases">
        <title>Hymenobacter sp. isolated from the air.</title>
        <authorList>
            <person name="Won M."/>
            <person name="Lee C.-M."/>
            <person name="Woen H.-Y."/>
            <person name="Kwon S.-W."/>
        </authorList>
    </citation>
    <scope>NUCLEOTIDE SEQUENCE</scope>
    <source>
        <strain evidence="1">5420S-77</strain>
        <plasmid evidence="1">unnamed4</plasmid>
    </source>
</reference>
<accession>A0ABY4GFT2</accession>
<dbReference type="RefSeq" id="WP_245127099.1">
    <property type="nucleotide sequence ID" value="NZ_CP095065.1"/>
</dbReference>
<protein>
    <submittedName>
        <fullName evidence="1">Uncharacterized protein</fullName>
    </submittedName>
</protein>
<evidence type="ECO:0000313" key="1">
    <source>
        <dbReference type="EMBL" id="UOQ69349.1"/>
    </source>
</evidence>
<dbReference type="Proteomes" id="UP000830401">
    <property type="component" value="Plasmid unnamed4"/>
</dbReference>
<gene>
    <name evidence="1" type="ORF">MUN86_27015</name>
</gene>